<dbReference type="InParanoid" id="A7SBM1"/>
<keyword evidence="3" id="KW-1185">Reference proteome</keyword>
<dbReference type="GO" id="GO:0004659">
    <property type="term" value="F:prenyltransferase activity"/>
    <property type="evidence" value="ECO:0000318"/>
    <property type="project" value="GO_Central"/>
</dbReference>
<dbReference type="EMBL" id="DS469617">
    <property type="protein sequence ID" value="EDO38895.1"/>
    <property type="molecule type" value="Genomic_DNA"/>
</dbReference>
<accession>A7SBM1</accession>
<dbReference type="GO" id="GO:0032476">
    <property type="term" value="C:polyprenyl diphosphate synthase complex"/>
    <property type="evidence" value="ECO:0000318"/>
    <property type="project" value="GO_Central"/>
</dbReference>
<evidence type="ECO:0000313" key="2">
    <source>
        <dbReference type="EMBL" id="EDO38895.1"/>
    </source>
</evidence>
<dbReference type="GO" id="GO:0006744">
    <property type="term" value="P:ubiquinone biosynthetic process"/>
    <property type="evidence" value="ECO:0000318"/>
    <property type="project" value="GO_Central"/>
</dbReference>
<protein>
    <recommendedName>
        <fullName evidence="4">Decaprenyl-diphosphate synthase subunit 2</fullName>
    </recommendedName>
</protein>
<dbReference type="SUPFAM" id="SSF48576">
    <property type="entry name" value="Terpenoid synthases"/>
    <property type="match status" value="1"/>
</dbReference>
<dbReference type="OrthoDB" id="9983019at2759"/>
<proteinExistence type="inferred from homology"/>
<dbReference type="GO" id="GO:0008299">
    <property type="term" value="P:isoprenoid biosynthetic process"/>
    <property type="evidence" value="ECO:0000318"/>
    <property type="project" value="GO_Central"/>
</dbReference>
<organism evidence="2 3">
    <name type="scientific">Nematostella vectensis</name>
    <name type="common">Starlet sea anemone</name>
    <dbReference type="NCBI Taxonomy" id="45351"/>
    <lineage>
        <taxon>Eukaryota</taxon>
        <taxon>Metazoa</taxon>
        <taxon>Cnidaria</taxon>
        <taxon>Anthozoa</taxon>
        <taxon>Hexacorallia</taxon>
        <taxon>Actiniaria</taxon>
        <taxon>Edwardsiidae</taxon>
        <taxon>Nematostella</taxon>
    </lineage>
</organism>
<name>A7SBM1_NEMVE</name>
<evidence type="ECO:0000256" key="1">
    <source>
        <dbReference type="RuleBase" id="RU004466"/>
    </source>
</evidence>
<dbReference type="AlphaFoldDB" id="A7SBM1"/>
<dbReference type="KEGG" id="nve:5510480"/>
<dbReference type="InterPro" id="IPR000092">
    <property type="entry name" value="Polyprenyl_synt"/>
</dbReference>
<dbReference type="Pfam" id="PF00348">
    <property type="entry name" value="polyprenyl_synt"/>
    <property type="match status" value="1"/>
</dbReference>
<dbReference type="STRING" id="45351.A7SBM1"/>
<gene>
    <name evidence="2" type="ORF">NEMVEDRAFT_v1g168669</name>
</gene>
<dbReference type="InterPro" id="IPR008949">
    <property type="entry name" value="Isoprenoid_synthase_dom_sf"/>
</dbReference>
<dbReference type="PANTHER" id="PTHR12001:SF55">
    <property type="entry name" value="ALL TRANS-POLYPRENYL-DIPHOSPHATE SYNTHASE PDSS2"/>
    <property type="match status" value="1"/>
</dbReference>
<evidence type="ECO:0000313" key="3">
    <source>
        <dbReference type="Proteomes" id="UP000001593"/>
    </source>
</evidence>
<dbReference type="PANTHER" id="PTHR12001">
    <property type="entry name" value="GERANYLGERANYL PYROPHOSPHATE SYNTHASE"/>
    <property type="match status" value="1"/>
</dbReference>
<dbReference type="Proteomes" id="UP000001593">
    <property type="component" value="Unassembled WGS sequence"/>
</dbReference>
<dbReference type="Gene3D" id="1.10.600.10">
    <property type="entry name" value="Farnesyl Diphosphate Synthase"/>
    <property type="match status" value="1"/>
</dbReference>
<dbReference type="eggNOG" id="KOG0776">
    <property type="taxonomic scope" value="Eukaryota"/>
</dbReference>
<dbReference type="OMA" id="VMQTAKN"/>
<reference evidence="2 3" key="1">
    <citation type="journal article" date="2007" name="Science">
        <title>Sea anemone genome reveals ancestral eumetazoan gene repertoire and genomic organization.</title>
        <authorList>
            <person name="Putnam N.H."/>
            <person name="Srivastava M."/>
            <person name="Hellsten U."/>
            <person name="Dirks B."/>
            <person name="Chapman J."/>
            <person name="Salamov A."/>
            <person name="Terry A."/>
            <person name="Shapiro H."/>
            <person name="Lindquist E."/>
            <person name="Kapitonov V.V."/>
            <person name="Jurka J."/>
            <person name="Genikhovich G."/>
            <person name="Grigoriev I.V."/>
            <person name="Lucas S.M."/>
            <person name="Steele R.E."/>
            <person name="Finnerty J.R."/>
            <person name="Technau U."/>
            <person name="Martindale M.Q."/>
            <person name="Rokhsar D.S."/>
        </authorList>
    </citation>
    <scope>NUCLEOTIDE SEQUENCE [LARGE SCALE GENOMIC DNA]</scope>
    <source>
        <strain evidence="3">CH2 X CH6</strain>
    </source>
</reference>
<evidence type="ECO:0008006" key="4">
    <source>
        <dbReference type="Google" id="ProtNLM"/>
    </source>
</evidence>
<comment type="similarity">
    <text evidence="1">Belongs to the FPP/GGPP synthase family.</text>
</comment>
<keyword evidence="1" id="KW-0808">Transferase</keyword>
<dbReference type="HOGENOM" id="CLU_014015_3_1_1"/>
<sequence length="393" mass="43609">MFSLRFSLASRVLSFGTKANQLHSVNKIGNHHAATNVLLRNKSRDLWTANQQDDLTKALSDAEKLVGYPTSFLSLRCLLSDELSNIAMYMKRLVGSRHPLVKTARGFVYDGQYSMQTRGLLVLLVAKAAAPCLPSNKVSMEHEAVSGIFPGQRQIAEITEMIHTAYLIHNGVVDLAAVPTKEFKDMEFGNKMSVLTGDFLLANACTGLAALNDTQVVAMISTVISHLMEGRVMSSEYNTLTLDYWKEIVFKSKASLLANSCQAALKLLSHSTELQEKAYEFGKNIAFAQHLKDELENLQSNQPAMTLNSASVILSLAEPQVQKMVKKVRENSNPIKNERLGRKIMEHVIAGDAPRRMKTLLMEYSQGALDAVLYFPESEARQALLNIIRTVHP</sequence>
<dbReference type="PhylomeDB" id="A7SBM1"/>
<dbReference type="GO" id="GO:0005739">
    <property type="term" value="C:mitochondrion"/>
    <property type="evidence" value="ECO:0000318"/>
    <property type="project" value="GO_Central"/>
</dbReference>